<sequence>MRRKFLFLCTFVSVLGFLMSCSDDKKKPDIPPVLEDVIGEYASDKLSVKVDGKDADANAKIHVLKEADNTVSLKLTNIVPGVEEFIIPNAQFNTASRSSYVATLSGKHADNVSGYEVSVDGTVDNDVLTAIVSIKEIAGESVEPEQFIGARYKGEMKITAGNLPAPVTIEQQVYITKTETEEPNVFCLNIDNFGLGEDLQLGDIKLDGVTLMKRGDVYGFSAEGCKIDLDIVGEVTLDVKGAINGSTMTMNLDIDALGMKVTVAFTGEYYFGFDMTQWVDVTSGKYTFQEPLFMATSNQAGVYLMNMKKIDSFFVVYDEDEGAAKIDTKDTEGSSLFGVVIPKSTAGTLFTGSFVLNATNTLKSTHFGVPYRMKPTTLKVTYKYTAGEKFYETTSTGSGLSTKVTVTEFPDIVDKCSIAAYLFEVDSYDDDDYLDGNTIKDSDSKIIMVASLTSEGEANFTSKELKFEETGKGAYDPNKKYKLAIVCTSSSEGDAYRGAPGSTLWVKNLEVLGE</sequence>
<feature type="domain" description="Lipocalin-like" evidence="2">
    <location>
        <begin position="151"/>
        <end position="268"/>
    </location>
</feature>
<comment type="caution">
    <text evidence="3">The sequence shown here is derived from an EMBL/GenBank/DDBJ whole genome shotgun (WGS) entry which is preliminary data.</text>
</comment>
<dbReference type="InterPro" id="IPR025112">
    <property type="entry name" value="PCMD"/>
</dbReference>
<evidence type="ECO:0000313" key="4">
    <source>
        <dbReference type="Proteomes" id="UP000646484"/>
    </source>
</evidence>
<dbReference type="InterPro" id="IPR038653">
    <property type="entry name" value="Put_CMD_sf"/>
</dbReference>
<reference evidence="3 4" key="1">
    <citation type="submission" date="2020-08" db="EMBL/GenBank/DDBJ databases">
        <title>Genome public.</title>
        <authorList>
            <person name="Liu C."/>
            <person name="Sun Q."/>
        </authorList>
    </citation>
    <scope>NUCLEOTIDE SEQUENCE [LARGE SCALE GENOMIC DNA]</scope>
    <source>
        <strain evidence="3 4">NSJ-56</strain>
    </source>
</reference>
<keyword evidence="4" id="KW-1185">Reference proteome</keyword>
<dbReference type="Proteomes" id="UP000646484">
    <property type="component" value="Unassembled WGS sequence"/>
</dbReference>
<organism evidence="3 4">
    <name type="scientific">Butyricimonas hominis</name>
    <dbReference type="NCBI Taxonomy" id="2763032"/>
    <lineage>
        <taxon>Bacteria</taxon>
        <taxon>Pseudomonadati</taxon>
        <taxon>Bacteroidota</taxon>
        <taxon>Bacteroidia</taxon>
        <taxon>Bacteroidales</taxon>
        <taxon>Odoribacteraceae</taxon>
        <taxon>Butyricimonas</taxon>
    </lineage>
</organism>
<dbReference type="RefSeq" id="WP_186976251.1">
    <property type="nucleotide sequence ID" value="NZ_JACOOH010000005.1"/>
</dbReference>
<accession>A0ABR7D1I7</accession>
<name>A0ABR7D1I7_9BACT</name>
<dbReference type="PROSITE" id="PS51257">
    <property type="entry name" value="PROKAR_LIPOPROTEIN"/>
    <property type="match status" value="1"/>
</dbReference>
<feature type="domain" description="Putative carbohydrate metabolism" evidence="1">
    <location>
        <begin position="290"/>
        <end position="511"/>
    </location>
</feature>
<evidence type="ECO:0000259" key="1">
    <source>
        <dbReference type="Pfam" id="PF13201"/>
    </source>
</evidence>
<dbReference type="Pfam" id="PF13201">
    <property type="entry name" value="PCMD"/>
    <property type="match status" value="1"/>
</dbReference>
<protein>
    <submittedName>
        <fullName evidence="3">PCMD domain-containing protein</fullName>
    </submittedName>
</protein>
<feature type="domain" description="Lipocalin-like" evidence="2">
    <location>
        <begin position="44"/>
        <end position="136"/>
    </location>
</feature>
<dbReference type="Gene3D" id="2.60.120.890">
    <property type="entry name" value="BT2081, beta-jelly-roll domain"/>
    <property type="match status" value="1"/>
</dbReference>
<proteinExistence type="predicted"/>
<dbReference type="EMBL" id="JACOOH010000005">
    <property type="protein sequence ID" value="MBC5621804.1"/>
    <property type="molecule type" value="Genomic_DNA"/>
</dbReference>
<evidence type="ECO:0000313" key="3">
    <source>
        <dbReference type="EMBL" id="MBC5621804.1"/>
    </source>
</evidence>
<dbReference type="InterPro" id="IPR024311">
    <property type="entry name" value="Lipocalin-like"/>
</dbReference>
<evidence type="ECO:0000259" key="2">
    <source>
        <dbReference type="Pfam" id="PF13944"/>
    </source>
</evidence>
<dbReference type="Pfam" id="PF13944">
    <property type="entry name" value="Calycin_like"/>
    <property type="match status" value="2"/>
</dbReference>
<gene>
    <name evidence="3" type="ORF">H8S64_11920</name>
</gene>
<dbReference type="Gene3D" id="2.40.128.350">
    <property type="match status" value="2"/>
</dbReference>